<dbReference type="Proteomes" id="UP000189940">
    <property type="component" value="Unassembled WGS sequence"/>
</dbReference>
<evidence type="ECO:0000313" key="1">
    <source>
        <dbReference type="EMBL" id="OPH82570.1"/>
    </source>
</evidence>
<comment type="caution">
    <text evidence="1">The sequence shown here is derived from an EMBL/GenBank/DDBJ whole genome shotgun (WGS) entry which is preliminary data.</text>
</comment>
<organism evidence="1 2">
    <name type="scientific">Nitrobacter vulgaris</name>
    <dbReference type="NCBI Taxonomy" id="29421"/>
    <lineage>
        <taxon>Bacteria</taxon>
        <taxon>Pseudomonadati</taxon>
        <taxon>Pseudomonadota</taxon>
        <taxon>Alphaproteobacteria</taxon>
        <taxon>Hyphomicrobiales</taxon>
        <taxon>Nitrobacteraceae</taxon>
        <taxon>Nitrobacter</taxon>
    </lineage>
</organism>
<dbReference type="SUPFAM" id="SSF55961">
    <property type="entry name" value="Bet v1-like"/>
    <property type="match status" value="1"/>
</dbReference>
<dbReference type="EMBL" id="MWPQ01000044">
    <property type="protein sequence ID" value="OPH82570.1"/>
    <property type="molecule type" value="Genomic_DNA"/>
</dbReference>
<name>A0A1V4HYD9_NITVU</name>
<accession>A0A1V4HYD9</accession>
<dbReference type="InterPro" id="IPR010419">
    <property type="entry name" value="CO_DH_gsu"/>
</dbReference>
<dbReference type="PANTHER" id="PTHR38588">
    <property type="entry name" value="BLL0334 PROTEIN"/>
    <property type="match status" value="1"/>
</dbReference>
<dbReference type="OrthoDB" id="9787428at2"/>
<protein>
    <submittedName>
        <fullName evidence="1">Carbon monoxide dehydrogenase</fullName>
    </submittedName>
</protein>
<gene>
    <name evidence="1" type="ORF">B2M20_11835</name>
</gene>
<dbReference type="CDD" id="cd05018">
    <property type="entry name" value="CoxG"/>
    <property type="match status" value="1"/>
</dbReference>
<dbReference type="RefSeq" id="WP_079447339.1">
    <property type="nucleotide sequence ID" value="NZ_MWPQ01000044.1"/>
</dbReference>
<sequence>MAMTMSGEVELAASRDRVWAKLNDPEVLKACIPGCEDLIKTDANQFHAVARMKIGPVSARFKGKVTLSDLDPPNGYKIAGEGEGGVAGFAKGEATVVLVDHNGGTLLKYEAAAQTGGKLAQLGQRLIGGTAKKLADQFFANFAEVVQG</sequence>
<proteinExistence type="predicted"/>
<evidence type="ECO:0000313" key="2">
    <source>
        <dbReference type="Proteomes" id="UP000189940"/>
    </source>
</evidence>
<dbReference type="Gene3D" id="3.30.530.20">
    <property type="match status" value="1"/>
</dbReference>
<reference evidence="1 2" key="1">
    <citation type="submission" date="2017-02" db="EMBL/GenBank/DDBJ databases">
        <title>Genome sequence of the nitrite-oxidizing bacterium Nitrobacter vulgaris strain Ab1.</title>
        <authorList>
            <person name="Mellbye B.L."/>
            <person name="Davis E.W."/>
            <person name="Spieck E."/>
            <person name="Chang J.H."/>
            <person name="Bottomley P.J."/>
            <person name="Sayavedra-Soto L.A."/>
        </authorList>
    </citation>
    <scope>NUCLEOTIDE SEQUENCE [LARGE SCALE GENOMIC DNA]</scope>
    <source>
        <strain evidence="1 2">Ab1</strain>
    </source>
</reference>
<dbReference type="AlphaFoldDB" id="A0A1V4HYD9"/>
<dbReference type="Pfam" id="PF06240">
    <property type="entry name" value="COXG"/>
    <property type="match status" value="1"/>
</dbReference>
<keyword evidence="2" id="KW-1185">Reference proteome</keyword>
<dbReference type="InterPro" id="IPR023393">
    <property type="entry name" value="START-like_dom_sf"/>
</dbReference>
<dbReference type="PANTHER" id="PTHR38588:SF1">
    <property type="entry name" value="BLL0334 PROTEIN"/>
    <property type="match status" value="1"/>
</dbReference>
<dbReference type="STRING" id="29421.B2M20_11835"/>